<reference evidence="3" key="1">
    <citation type="journal article" date="2015" name="Nat. Genet.">
        <title>The pineapple genome and the evolution of CAM photosynthesis.</title>
        <authorList>
            <person name="Ming R."/>
            <person name="VanBuren R."/>
            <person name="Wai C.M."/>
            <person name="Tang H."/>
            <person name="Schatz M.C."/>
            <person name="Bowers J.E."/>
            <person name="Lyons E."/>
            <person name="Wang M.L."/>
            <person name="Chen J."/>
            <person name="Biggers E."/>
            <person name="Zhang J."/>
            <person name="Huang L."/>
            <person name="Zhang L."/>
            <person name="Miao W."/>
            <person name="Zhang J."/>
            <person name="Ye Z."/>
            <person name="Miao C."/>
            <person name="Lin Z."/>
            <person name="Wang H."/>
            <person name="Zhou H."/>
            <person name="Yim W.C."/>
            <person name="Priest H.D."/>
            <person name="Zheng C."/>
            <person name="Woodhouse M."/>
            <person name="Edger P.P."/>
            <person name="Guyot R."/>
            <person name="Guo H.B."/>
            <person name="Guo H."/>
            <person name="Zheng G."/>
            <person name="Singh R."/>
            <person name="Sharma A."/>
            <person name="Min X."/>
            <person name="Zheng Y."/>
            <person name="Lee H."/>
            <person name="Gurtowski J."/>
            <person name="Sedlazeck F.J."/>
            <person name="Harkess A."/>
            <person name="McKain M.R."/>
            <person name="Liao Z."/>
            <person name="Fang J."/>
            <person name="Liu J."/>
            <person name="Zhang X."/>
            <person name="Zhang Q."/>
            <person name="Hu W."/>
            <person name="Qin Y."/>
            <person name="Wang K."/>
            <person name="Chen L.Y."/>
            <person name="Shirley N."/>
            <person name="Lin Y.R."/>
            <person name="Liu L.Y."/>
            <person name="Hernandez A.G."/>
            <person name="Wright C.L."/>
            <person name="Bulone V."/>
            <person name="Tuskan G.A."/>
            <person name="Heath K."/>
            <person name="Zee F."/>
            <person name="Moore P.H."/>
            <person name="Sunkar R."/>
            <person name="Leebens-Mack J.H."/>
            <person name="Mockler T."/>
            <person name="Bennetzen J.L."/>
            <person name="Freeling M."/>
            <person name="Sankoff D."/>
            <person name="Paterson A.H."/>
            <person name="Zhu X."/>
            <person name="Yang X."/>
            <person name="Smith J.A."/>
            <person name="Cushman J.C."/>
            <person name="Paull R.E."/>
            <person name="Yu Q."/>
        </authorList>
    </citation>
    <scope>NUCLEOTIDE SEQUENCE [LARGE SCALE GENOMIC DNA]</scope>
    <source>
        <strain evidence="3">cv. F153</strain>
    </source>
</reference>
<dbReference type="Proteomes" id="UP000515123">
    <property type="component" value="Unplaced"/>
</dbReference>
<gene>
    <name evidence="4" type="primary">LOC109706411</name>
</gene>
<evidence type="ECO:0000313" key="3">
    <source>
        <dbReference type="Proteomes" id="UP000515123"/>
    </source>
</evidence>
<reference evidence="4" key="2">
    <citation type="submission" date="2025-08" db="UniProtKB">
        <authorList>
            <consortium name="RefSeq"/>
        </authorList>
    </citation>
    <scope>IDENTIFICATION</scope>
    <source>
        <tissue evidence="4">Leaf</tissue>
    </source>
</reference>
<dbReference type="InterPro" id="IPR051283">
    <property type="entry name" value="Sec_Metabolite_Acyltrans"/>
</dbReference>
<dbReference type="OrthoDB" id="1862401at2759"/>
<proteinExistence type="predicted"/>
<evidence type="ECO:0000313" key="4">
    <source>
        <dbReference type="RefSeq" id="XP_020082811.1"/>
    </source>
</evidence>
<dbReference type="RefSeq" id="XP_020082811.1">
    <property type="nucleotide sequence ID" value="XM_020227222.1"/>
</dbReference>
<name>A0A6P5EHA5_ANACO</name>
<dbReference type="GeneID" id="109706411"/>
<evidence type="ECO:0000256" key="2">
    <source>
        <dbReference type="SAM" id="MobiDB-lite"/>
    </source>
</evidence>
<evidence type="ECO:0000256" key="1">
    <source>
        <dbReference type="ARBA" id="ARBA00022679"/>
    </source>
</evidence>
<dbReference type="InterPro" id="IPR023213">
    <property type="entry name" value="CAT-like_dom_sf"/>
</dbReference>
<dbReference type="Gene3D" id="3.30.559.10">
    <property type="entry name" value="Chloramphenicol acetyltransferase-like domain"/>
    <property type="match status" value="2"/>
</dbReference>
<dbReference type="AlphaFoldDB" id="A0A6P5EHA5"/>
<dbReference type="Pfam" id="PF02458">
    <property type="entry name" value="Transferase"/>
    <property type="match status" value="1"/>
</dbReference>
<dbReference type="PANTHER" id="PTHR31896:SF76">
    <property type="entry name" value="BAHD ACYLTRANSFERASE DCR"/>
    <property type="match status" value="1"/>
</dbReference>
<keyword evidence="1" id="KW-0808">Transferase</keyword>
<protein>
    <submittedName>
        <fullName evidence="4">BAHD acyltransferase DCR-like</fullName>
    </submittedName>
</protein>
<accession>A0A6P5EHA5</accession>
<organism evidence="3 4">
    <name type="scientific">Ananas comosus</name>
    <name type="common">Pineapple</name>
    <name type="synonym">Ananas ananas</name>
    <dbReference type="NCBI Taxonomy" id="4615"/>
    <lineage>
        <taxon>Eukaryota</taxon>
        <taxon>Viridiplantae</taxon>
        <taxon>Streptophyta</taxon>
        <taxon>Embryophyta</taxon>
        <taxon>Tracheophyta</taxon>
        <taxon>Spermatophyta</taxon>
        <taxon>Magnoliopsida</taxon>
        <taxon>Liliopsida</taxon>
        <taxon>Poales</taxon>
        <taxon>Bromeliaceae</taxon>
        <taxon>Bromelioideae</taxon>
        <taxon>Ananas</taxon>
    </lineage>
</organism>
<dbReference type="PANTHER" id="PTHR31896">
    <property type="entry name" value="FAMILY REGULATORY PROTEIN, PUTATIVE (AFU_ORTHOLOGUE AFUA_3G14730)-RELATED"/>
    <property type="match status" value="1"/>
</dbReference>
<keyword evidence="3" id="KW-1185">Reference proteome</keyword>
<dbReference type="GO" id="GO:0016740">
    <property type="term" value="F:transferase activity"/>
    <property type="evidence" value="ECO:0007669"/>
    <property type="project" value="UniProtKB-KW"/>
</dbReference>
<feature type="compositionally biased region" description="Basic and acidic residues" evidence="2">
    <location>
        <begin position="127"/>
        <end position="136"/>
    </location>
</feature>
<sequence>IVQFTKLKDGVAIGCAFNHAILDWHSTWHFMSSWVELSPELSRGGGGGGGGGCCPSVVPILDHALAAHRSPSPSLLPVAPESLDPNSPAKPLIHRLFSFPQTLVDQIKLATNQNPNPNPEGPDSEPEPEREPETKTKPKPFSTFQSLGAHMWRAVARARGLAADELTVFAVFADCRGRVDPPVSPAYIGN</sequence>
<feature type="non-terminal residue" evidence="4">
    <location>
        <position position="1"/>
    </location>
</feature>
<feature type="region of interest" description="Disordered" evidence="2">
    <location>
        <begin position="110"/>
        <end position="143"/>
    </location>
</feature>